<sequence length="77" mass="8541">MTIEVRSILHRDVGRCRLLLAGVTTIARQCGFTRMLIGERTGRDIDLEAIGFAKLPAGDTDSDVLLGRVLRFGERIK</sequence>
<protein>
    <submittedName>
        <fullName evidence="1">Uncharacterized protein</fullName>
    </submittedName>
</protein>
<evidence type="ECO:0000313" key="2">
    <source>
        <dbReference type="Proteomes" id="UP000807785"/>
    </source>
</evidence>
<comment type="caution">
    <text evidence="1">The sequence shown here is derived from an EMBL/GenBank/DDBJ whole genome shotgun (WGS) entry which is preliminary data.</text>
</comment>
<reference evidence="1" key="1">
    <citation type="submission" date="2020-10" db="EMBL/GenBank/DDBJ databases">
        <title>Connecting structure to function with the recovery of over 1000 high-quality activated sludge metagenome-assembled genomes encoding full-length rRNA genes using long-read sequencing.</title>
        <authorList>
            <person name="Singleton C.M."/>
            <person name="Petriglieri F."/>
            <person name="Kristensen J.M."/>
            <person name="Kirkegaard R.H."/>
            <person name="Michaelsen T.Y."/>
            <person name="Andersen M.H."/>
            <person name="Karst S.M."/>
            <person name="Dueholm M.S."/>
            <person name="Nielsen P.H."/>
            <person name="Albertsen M."/>
        </authorList>
    </citation>
    <scope>NUCLEOTIDE SEQUENCE</scope>
    <source>
        <strain evidence="1">Bjer_18-Q3-R1-45_BAT3C.347</strain>
    </source>
</reference>
<dbReference type="EMBL" id="JADJEV010000004">
    <property type="protein sequence ID" value="MBK6974713.1"/>
    <property type="molecule type" value="Genomic_DNA"/>
</dbReference>
<proteinExistence type="predicted"/>
<gene>
    <name evidence="1" type="ORF">IPH26_17840</name>
</gene>
<dbReference type="Proteomes" id="UP000807785">
    <property type="component" value="Unassembled WGS sequence"/>
</dbReference>
<evidence type="ECO:0000313" key="1">
    <source>
        <dbReference type="EMBL" id="MBK6974713.1"/>
    </source>
</evidence>
<accession>A0A9D7E169</accession>
<dbReference type="AlphaFoldDB" id="A0A9D7E169"/>
<name>A0A9D7E169_9PROT</name>
<organism evidence="1 2">
    <name type="scientific">Candidatus Methylophosphatis roskildensis</name>
    <dbReference type="NCBI Taxonomy" id="2899263"/>
    <lineage>
        <taxon>Bacteria</taxon>
        <taxon>Pseudomonadati</taxon>
        <taxon>Pseudomonadota</taxon>
        <taxon>Betaproteobacteria</taxon>
        <taxon>Nitrosomonadales</taxon>
        <taxon>Sterolibacteriaceae</taxon>
        <taxon>Candidatus Methylophosphatis</taxon>
    </lineage>
</organism>